<dbReference type="WBParaSite" id="PSU_v2.g4571.t1">
    <property type="protein sequence ID" value="PSU_v2.g4571.t1"/>
    <property type="gene ID" value="PSU_v2.g4571"/>
</dbReference>
<dbReference type="PANTHER" id="PTHR32046:SF11">
    <property type="entry name" value="IMMUNE-ASSOCIATED NUCLEOTIDE-BINDING PROTEIN 10-LIKE"/>
    <property type="match status" value="1"/>
</dbReference>
<sequence>MEYASYERASSRPLIAPIPYNFSFFNENYQEKPIKSKEILDNCPEDFASESHITQRPTTYEHYSGGKTYRFIDTVGYSSEIKDSAILNLELFKTLKHVDAVWIVVSANQKLEDDDYSWINQIIKPIPKKLFLRVYFVFTHIQGKHSLRFNLNVNAIASYLSKFKEIPFGENNVFAIENDCLKSLYAQGAGCSLSGVQDSLGKTWNESRNVVLDLLDKAAAPKAPDDDIYFLNNLFYLFLKLKRFRSSADLQECCNLLSHNFISSKMGNDKPPPSYEDVFKSLISFKSKIPDASPQHKVLIEFIETFEDFIKKQHSSTFGTALGYGKKLFSWLH</sequence>
<evidence type="ECO:0000313" key="1">
    <source>
        <dbReference type="Proteomes" id="UP000887577"/>
    </source>
</evidence>
<dbReference type="PANTHER" id="PTHR32046">
    <property type="entry name" value="G DOMAIN-CONTAINING PROTEIN"/>
    <property type="match status" value="1"/>
</dbReference>
<dbReference type="Gene3D" id="3.40.50.300">
    <property type="entry name" value="P-loop containing nucleotide triphosphate hydrolases"/>
    <property type="match status" value="1"/>
</dbReference>
<dbReference type="Proteomes" id="UP000887577">
    <property type="component" value="Unplaced"/>
</dbReference>
<name>A0A914YWU2_9BILA</name>
<organism evidence="1 2">
    <name type="scientific">Panagrolaimus superbus</name>
    <dbReference type="NCBI Taxonomy" id="310955"/>
    <lineage>
        <taxon>Eukaryota</taxon>
        <taxon>Metazoa</taxon>
        <taxon>Ecdysozoa</taxon>
        <taxon>Nematoda</taxon>
        <taxon>Chromadorea</taxon>
        <taxon>Rhabditida</taxon>
        <taxon>Tylenchina</taxon>
        <taxon>Panagrolaimomorpha</taxon>
        <taxon>Panagrolaimoidea</taxon>
        <taxon>Panagrolaimidae</taxon>
        <taxon>Panagrolaimus</taxon>
    </lineage>
</organism>
<proteinExistence type="predicted"/>
<accession>A0A914YWU2</accession>
<dbReference type="SUPFAM" id="SSF52540">
    <property type="entry name" value="P-loop containing nucleoside triphosphate hydrolases"/>
    <property type="match status" value="1"/>
</dbReference>
<keyword evidence="1" id="KW-1185">Reference proteome</keyword>
<protein>
    <submittedName>
        <fullName evidence="2">G domain-containing protein</fullName>
    </submittedName>
</protein>
<reference evidence="2" key="1">
    <citation type="submission" date="2022-11" db="UniProtKB">
        <authorList>
            <consortium name="WormBaseParasite"/>
        </authorList>
    </citation>
    <scope>IDENTIFICATION</scope>
</reference>
<dbReference type="InterPro" id="IPR027417">
    <property type="entry name" value="P-loop_NTPase"/>
</dbReference>
<evidence type="ECO:0000313" key="2">
    <source>
        <dbReference type="WBParaSite" id="PSU_v2.g4571.t1"/>
    </source>
</evidence>
<dbReference type="AlphaFoldDB" id="A0A914YWU2"/>